<sequence length="685" mass="78986">MQFNDLSQRRQRVPSYAQSEVATSGSCGWPLRPIESVVVENPHSSPGNEAQVVSSNSIPCVWPYCWPAIIRSHSFLTRQRKRHRLHVRCRGLISRNLASQRHCRVLVCSKLSRQPFCLTNRKNHLRRCHVHYHKTICSNGLSASCPLLDTPDETQSECERRGLTLFPGIYPTQDETHSTSSFFIAHKAKPSPAIIESLPLGEEEYPGPLSMDFWIPPINSKTLHELTVPDIFNSAQFRHDVIFDPNLTFRANLDGRSGKIKRRRAERYWRMVELAINTDRIFKASPTRFEYLHVIINEVTEILCHLLPAISIAGVSYKAIDKTLIRRMLDGDLIMQQLRHDALDVQELARFLYTTFSTACFPSRLPLVLYMKELFNNHHFGKAIKQCFVILEVIKLDIANQALRQYRMYLVETCVDFELKHFLRQHARSQAQLYSVRSWFEASWQREGKNKSFLEVYHSALVRLVTDDEETRLAMSLQPAPFPATLNLDEYRMTNQFRNEYQNIIVTAILLLPFHSIAGKFATKEDLLNLKSIISILLKKVIEVNRTDLTFDRVSSYDLVLEVCATAIRIRQRNQKFGAMLSAEDAITQNTAAFWCQWLGHNLRPSSNIYRLMYQRVNNLLSRLSRSEAIESSEFEKCCLQGLDMDIRHLGGKLALVADINLRTFHTLYASILKQLTQSGFLTKL</sequence>
<dbReference type="Pfam" id="PF05794">
    <property type="entry name" value="Tcp11"/>
    <property type="match status" value="1"/>
</dbReference>
<comment type="caution">
    <text evidence="2">The sequence shown here is derived from an EMBL/GenBank/DDBJ whole genome shotgun (WGS) entry which is preliminary data.</text>
</comment>
<reference evidence="2" key="1">
    <citation type="submission" date="2020-12" db="EMBL/GenBank/DDBJ databases">
        <title>Metabolic potential, ecology and presence of endohyphal bacteria is reflected in genomic diversity of Mucoromycotina.</title>
        <authorList>
            <person name="Muszewska A."/>
            <person name="Okrasinska A."/>
            <person name="Steczkiewicz K."/>
            <person name="Drgas O."/>
            <person name="Orlowska M."/>
            <person name="Perlinska-Lenart U."/>
            <person name="Aleksandrzak-Piekarczyk T."/>
            <person name="Szatraj K."/>
            <person name="Zielenkiewicz U."/>
            <person name="Pilsyk S."/>
            <person name="Malc E."/>
            <person name="Mieczkowski P."/>
            <person name="Kruszewska J.S."/>
            <person name="Biernat P."/>
            <person name="Pawlowska J."/>
        </authorList>
    </citation>
    <scope>NUCLEOTIDE SEQUENCE</scope>
    <source>
        <strain evidence="2">WA0000067209</strain>
    </source>
</reference>
<dbReference type="EMBL" id="JAEPQZ010000007">
    <property type="protein sequence ID" value="KAG2179265.1"/>
    <property type="molecule type" value="Genomic_DNA"/>
</dbReference>
<dbReference type="GO" id="GO:0010737">
    <property type="term" value="P:protein kinase A signaling"/>
    <property type="evidence" value="ECO:0007669"/>
    <property type="project" value="TreeGrafter"/>
</dbReference>
<keyword evidence="3" id="KW-1185">Reference proteome</keyword>
<proteinExistence type="inferred from homology"/>
<evidence type="ECO:0000313" key="2">
    <source>
        <dbReference type="EMBL" id="KAG2179265.1"/>
    </source>
</evidence>
<dbReference type="Proteomes" id="UP000654370">
    <property type="component" value="Unassembled WGS sequence"/>
</dbReference>
<evidence type="ECO:0000256" key="1">
    <source>
        <dbReference type="ARBA" id="ARBA00010954"/>
    </source>
</evidence>
<dbReference type="PANTHER" id="PTHR12832:SF11">
    <property type="entry name" value="LD23868P"/>
    <property type="match status" value="1"/>
</dbReference>
<evidence type="ECO:0000313" key="3">
    <source>
        <dbReference type="Proteomes" id="UP000654370"/>
    </source>
</evidence>
<dbReference type="AlphaFoldDB" id="A0A8H7PT39"/>
<organism evidence="2 3">
    <name type="scientific">Mortierella isabellina</name>
    <name type="common">Filamentous fungus</name>
    <name type="synonym">Umbelopsis isabellina</name>
    <dbReference type="NCBI Taxonomy" id="91625"/>
    <lineage>
        <taxon>Eukaryota</taxon>
        <taxon>Fungi</taxon>
        <taxon>Fungi incertae sedis</taxon>
        <taxon>Mucoromycota</taxon>
        <taxon>Mucoromycotina</taxon>
        <taxon>Umbelopsidomycetes</taxon>
        <taxon>Umbelopsidales</taxon>
        <taxon>Umbelopsidaceae</taxon>
        <taxon>Umbelopsis</taxon>
    </lineage>
</organism>
<dbReference type="OrthoDB" id="276323at2759"/>
<accession>A0A8H7PT39</accession>
<dbReference type="InterPro" id="IPR008862">
    <property type="entry name" value="Tcp11"/>
</dbReference>
<gene>
    <name evidence="2" type="ORF">INT43_002115</name>
</gene>
<name>A0A8H7PT39_MORIS</name>
<comment type="similarity">
    <text evidence="1">Belongs to the TCP11 family.</text>
</comment>
<protein>
    <submittedName>
        <fullName evidence="2">Uncharacterized protein</fullName>
    </submittedName>
</protein>
<dbReference type="PANTHER" id="PTHR12832">
    <property type="entry name" value="TESTIS-SPECIFIC PROTEIN PBS13 T-COMPLEX 11"/>
    <property type="match status" value="1"/>
</dbReference>